<dbReference type="SUPFAM" id="SSF53850">
    <property type="entry name" value="Periplasmic binding protein-like II"/>
    <property type="match status" value="1"/>
</dbReference>
<sequence length="502" mass="51084">MSLRLARLFTATLIGLSASATALAAGPQLIWRGDVTTARGVVTDVAKAYEKAGKGKFELQPFNTASGIDAVAAGTADLAGSARPGIGGKEQSLTFTPVAWDGLVMVTYPSNPVSNITLMQLHEIYMGHITNWKELGGDDAPINLYAVASPGDGVEWSLRKLLFGRGNQPVAAPRLYVNQSKLEEGVTLDRRGLGATTLAGMGNNAKLKALSIDGVKPTASSIASGAYPLYTELYLVSNDASPKAADVKEFLAFVTSSAGSSLLRAHSLVPYADGTALASGDAARRAKIASTVGTRATVGQPMTTPTVAAAAAPAAAAEAAKESAVAKATPGKGKAPKTAAAAAAAAEASPFAHVIASVTTTAHQAFRGVRVEAFTASDNAKIGGKFAKVTGDAVTVAGKPTAKPAAAPSAVEKANTVETPKVSSAPVKAEPKKAEAPKAVAKAAAAEKKPAATGGKTYKVASGDTLYSIAKRNNVDVNQLRAMNGLKDNNVKLGQVLKVSAR</sequence>
<evidence type="ECO:0000256" key="2">
    <source>
        <dbReference type="SAM" id="SignalP"/>
    </source>
</evidence>
<reference evidence="4 5" key="1">
    <citation type="submission" date="2015-03" db="EMBL/GenBank/DDBJ databases">
        <title>Draft genome sequence of Luteibacter yeojuensis strain SU11.</title>
        <authorList>
            <person name="Sulaiman J."/>
            <person name="Priya K."/>
            <person name="Chan K.-G."/>
        </authorList>
    </citation>
    <scope>NUCLEOTIDE SEQUENCE [LARGE SCALE GENOMIC DNA]</scope>
    <source>
        <strain evidence="4 5">SU11</strain>
    </source>
</reference>
<keyword evidence="5" id="KW-1185">Reference proteome</keyword>
<dbReference type="Gene3D" id="3.40.190.10">
    <property type="entry name" value="Periplasmic binding protein-like II"/>
    <property type="match status" value="2"/>
</dbReference>
<feature type="signal peptide" evidence="2">
    <location>
        <begin position="1"/>
        <end position="24"/>
    </location>
</feature>
<dbReference type="SMART" id="SM00257">
    <property type="entry name" value="LysM"/>
    <property type="match status" value="1"/>
</dbReference>
<proteinExistence type="predicted"/>
<feature type="domain" description="LysM" evidence="3">
    <location>
        <begin position="456"/>
        <end position="499"/>
    </location>
</feature>
<keyword evidence="1 2" id="KW-0732">Signal</keyword>
<dbReference type="RefSeq" id="WP_045830509.1">
    <property type="nucleotide sequence ID" value="NZ_JZRB01000034.1"/>
</dbReference>
<gene>
    <name evidence="4" type="ORF">VI08_15465</name>
</gene>
<dbReference type="InterPro" id="IPR018392">
    <property type="entry name" value="LysM"/>
</dbReference>
<dbReference type="PATRIC" id="fig|345309.4.peg.2700"/>
<dbReference type="InterPro" id="IPR036779">
    <property type="entry name" value="LysM_dom_sf"/>
</dbReference>
<evidence type="ECO:0000313" key="4">
    <source>
        <dbReference type="EMBL" id="KJV30057.1"/>
    </source>
</evidence>
<evidence type="ECO:0000256" key="1">
    <source>
        <dbReference type="ARBA" id="ARBA00022729"/>
    </source>
</evidence>
<dbReference type="CDD" id="cd00118">
    <property type="entry name" value="LysM"/>
    <property type="match status" value="1"/>
</dbReference>
<organism evidence="4 5">
    <name type="scientific">Luteibacter yeojuensis</name>
    <dbReference type="NCBI Taxonomy" id="345309"/>
    <lineage>
        <taxon>Bacteria</taxon>
        <taxon>Pseudomonadati</taxon>
        <taxon>Pseudomonadota</taxon>
        <taxon>Gammaproteobacteria</taxon>
        <taxon>Lysobacterales</taxon>
        <taxon>Rhodanobacteraceae</taxon>
        <taxon>Luteibacter</taxon>
    </lineage>
</organism>
<evidence type="ECO:0000313" key="5">
    <source>
        <dbReference type="Proteomes" id="UP000033651"/>
    </source>
</evidence>
<comment type="caution">
    <text evidence="4">The sequence shown here is derived from an EMBL/GenBank/DDBJ whole genome shotgun (WGS) entry which is preliminary data.</text>
</comment>
<dbReference type="Proteomes" id="UP000033651">
    <property type="component" value="Unassembled WGS sequence"/>
</dbReference>
<dbReference type="AlphaFoldDB" id="A0A0F3KGF1"/>
<dbReference type="PANTHER" id="PTHR30570:SF1">
    <property type="entry name" value="PHOSPHATE-BINDING PROTEIN PSTS"/>
    <property type="match status" value="1"/>
</dbReference>
<dbReference type="EMBL" id="JZRB01000034">
    <property type="protein sequence ID" value="KJV30057.1"/>
    <property type="molecule type" value="Genomic_DNA"/>
</dbReference>
<dbReference type="InterPro" id="IPR050811">
    <property type="entry name" value="Phosphate_ABC_transporter"/>
</dbReference>
<dbReference type="PANTHER" id="PTHR30570">
    <property type="entry name" value="PERIPLASMIC PHOSPHATE BINDING COMPONENT OF PHOSPHATE ABC TRANSPORTER"/>
    <property type="match status" value="1"/>
</dbReference>
<dbReference type="Pfam" id="PF12849">
    <property type="entry name" value="PBP_like_2"/>
    <property type="match status" value="1"/>
</dbReference>
<accession>A0A0F3KGF1</accession>
<dbReference type="PROSITE" id="PS51782">
    <property type="entry name" value="LYSM"/>
    <property type="match status" value="1"/>
</dbReference>
<evidence type="ECO:0000259" key="3">
    <source>
        <dbReference type="PROSITE" id="PS51782"/>
    </source>
</evidence>
<dbReference type="Pfam" id="PF01476">
    <property type="entry name" value="LysM"/>
    <property type="match status" value="1"/>
</dbReference>
<dbReference type="InterPro" id="IPR024370">
    <property type="entry name" value="PBP_domain"/>
</dbReference>
<dbReference type="SUPFAM" id="SSF54106">
    <property type="entry name" value="LysM domain"/>
    <property type="match status" value="1"/>
</dbReference>
<name>A0A0F3KGF1_9GAMM</name>
<dbReference type="OrthoDB" id="9790048at2"/>
<protein>
    <recommendedName>
        <fullName evidence="3">LysM domain-containing protein</fullName>
    </recommendedName>
</protein>
<feature type="chain" id="PRO_5002463237" description="LysM domain-containing protein" evidence="2">
    <location>
        <begin position="25"/>
        <end position="502"/>
    </location>
</feature>
<dbReference type="Gene3D" id="3.10.350.10">
    <property type="entry name" value="LysM domain"/>
    <property type="match status" value="1"/>
</dbReference>